<keyword evidence="1" id="KW-1188">Viral release from host cell</keyword>
<sequence>MKDRTITLRIGANITDLQGKLRKAQNDMKDWTNQAQKDLQKNRAQWSSVSNTVGGVGLAMVGMSALAVKGFADFDKSMSKVKASGADAANNLDALRAAAIKAGADTQYSAADAADAITDLAKAGVSAKDILGGGLSGALSLAASGQMEVKDAAEVTATALSQFNLPGTKASHVADLLAAGAGKARGEVSDLGMALSQGGLVASQTGLSLEETTAALSAFAAKGMLGSDAGTSLKTMLQRLTPQSDKAQEQFDALGISAYDASGNFVGLANFAGQLKDKMSSLTPQARNAAMSVMFGSDAVRAANVLFTEGADGIQKWTDAVDDSGFAMRQASTLTDNLAGDWERLSGSIDTVFIQSGKGANDTLRGMAQSANAVVDAIGQIPEPALNAMVLLTGAGGLGLSGAAGMMKLVGAISDTKDALDNLGKGATIAKFSIAGVGAALGIATIAVSLWASEAAAARQRTDELASTLEVTQGKAKATGETFVKLNEQMASTRTADWGPSVLDMMNRVGVSAADAQQYILGNADAIAKVNEQANRYTFANGAMAGGVGLISQLNSLKASYEGSITATEQKAKADQEAGVASDGSTSSLKRQTDAIDDQASALKELDKDIFDHANELLKLSGTEIGWQAALDDTAAAIKKNGKAQRTASGNLDLNTKKGRENRQALNGLAQSSIAYAQALIDQGASGEKVQRVMQRSRDEFIKQAVAAGMTSTAAKQLADDLQLIPSDVPVLIKTDLERKGIDEWTAYKPGDKYPNIKPKLTQSTFNVTLKTVWRINGGPGFGLADGGAVYGPGTATSDSIPARLSNGEHVLTASDVQKAGGQSAIYRLRAGIQSGAAKFANGGAVDFADQVRAYAGGGMVQTAASNVSYVNSTSTQATRVVYLSSTVNYPVAEPASVATNRDLQYAAALGGDN</sequence>
<reference evidence="5 6" key="1">
    <citation type="submission" date="2017-10" db="EMBL/GenBank/DDBJ databases">
        <title>Sequencing the genomes of 1000 actinobacteria strains.</title>
        <authorList>
            <person name="Klenk H.-P."/>
        </authorList>
    </citation>
    <scope>NUCLEOTIDE SEQUENCE [LARGE SCALE GENOMIC DNA]</scope>
    <source>
        <strain evidence="5 6">DSM 15597</strain>
    </source>
</reference>
<dbReference type="Proteomes" id="UP000226079">
    <property type="component" value="Unassembled WGS sequence"/>
</dbReference>
<dbReference type="RefSeq" id="WP_098460641.1">
    <property type="nucleotide sequence ID" value="NZ_PDJC01000001.1"/>
</dbReference>
<evidence type="ECO:0000256" key="1">
    <source>
        <dbReference type="ARBA" id="ARBA00022612"/>
    </source>
</evidence>
<proteinExistence type="predicted"/>
<evidence type="ECO:0000256" key="2">
    <source>
        <dbReference type="SAM" id="Coils"/>
    </source>
</evidence>
<accession>A0A2A9CRX9</accession>
<feature type="domain" description="Phage tail tape measure protein" evidence="4">
    <location>
        <begin position="97"/>
        <end position="296"/>
    </location>
</feature>
<comment type="caution">
    <text evidence="5">The sequence shown here is derived from an EMBL/GenBank/DDBJ whole genome shotgun (WGS) entry which is preliminary data.</text>
</comment>
<dbReference type="EMBL" id="PDJC01000001">
    <property type="protein sequence ID" value="PFG17184.1"/>
    <property type="molecule type" value="Genomic_DNA"/>
</dbReference>
<keyword evidence="6" id="KW-1185">Reference proteome</keyword>
<keyword evidence="2" id="KW-0175">Coiled coil</keyword>
<dbReference type="Pfam" id="PF10145">
    <property type="entry name" value="PhageMin_Tail"/>
    <property type="match status" value="1"/>
</dbReference>
<evidence type="ECO:0000256" key="3">
    <source>
        <dbReference type="SAM" id="MobiDB-lite"/>
    </source>
</evidence>
<evidence type="ECO:0000259" key="4">
    <source>
        <dbReference type="Pfam" id="PF10145"/>
    </source>
</evidence>
<dbReference type="AlphaFoldDB" id="A0A2A9CRX9"/>
<dbReference type="NCBIfam" id="TIGR01760">
    <property type="entry name" value="tape_meas_TP901"/>
    <property type="match status" value="1"/>
</dbReference>
<dbReference type="InterPro" id="IPR010090">
    <property type="entry name" value="Phage_tape_meas"/>
</dbReference>
<gene>
    <name evidence="5" type="ORF">ATK74_1747</name>
</gene>
<dbReference type="PANTHER" id="PTHR37813:SF1">
    <property type="entry name" value="FELS-2 PROPHAGE PROTEIN"/>
    <property type="match status" value="1"/>
</dbReference>
<feature type="coiled-coil region" evidence="2">
    <location>
        <begin position="14"/>
        <end position="41"/>
    </location>
</feature>
<evidence type="ECO:0000313" key="6">
    <source>
        <dbReference type="Proteomes" id="UP000226079"/>
    </source>
</evidence>
<evidence type="ECO:0000313" key="5">
    <source>
        <dbReference type="EMBL" id="PFG17184.1"/>
    </source>
</evidence>
<feature type="region of interest" description="Disordered" evidence="3">
    <location>
        <begin position="572"/>
        <end position="593"/>
    </location>
</feature>
<dbReference type="OrthoDB" id="3765294at2"/>
<organism evidence="5 6">
    <name type="scientific">Propionicimonas paludicola</name>
    <dbReference type="NCBI Taxonomy" id="185243"/>
    <lineage>
        <taxon>Bacteria</taxon>
        <taxon>Bacillati</taxon>
        <taxon>Actinomycetota</taxon>
        <taxon>Actinomycetes</taxon>
        <taxon>Propionibacteriales</taxon>
        <taxon>Nocardioidaceae</taxon>
        <taxon>Propionicimonas</taxon>
    </lineage>
</organism>
<protein>
    <submittedName>
        <fullName evidence="5">TP901 family phage tail tape measure protein</fullName>
    </submittedName>
</protein>
<name>A0A2A9CRX9_9ACTN</name>
<dbReference type="PANTHER" id="PTHR37813">
    <property type="entry name" value="FELS-2 PROPHAGE PROTEIN"/>
    <property type="match status" value="1"/>
</dbReference>